<dbReference type="SUPFAM" id="SSF48264">
    <property type="entry name" value="Cytochrome P450"/>
    <property type="match status" value="1"/>
</dbReference>
<evidence type="ECO:0000256" key="1">
    <source>
        <dbReference type="ARBA" id="ARBA00023033"/>
    </source>
</evidence>
<dbReference type="EMBL" id="JAPWTK010000101">
    <property type="protein sequence ID" value="KAJ8950419.1"/>
    <property type="molecule type" value="Genomic_DNA"/>
</dbReference>
<gene>
    <name evidence="2" type="ORF">NQ318_003695</name>
</gene>
<comment type="caution">
    <text evidence="2">The sequence shown here is derived from an EMBL/GenBank/DDBJ whole genome shotgun (WGS) entry which is preliminary data.</text>
</comment>
<proteinExistence type="predicted"/>
<dbReference type="GO" id="GO:0020037">
    <property type="term" value="F:heme binding"/>
    <property type="evidence" value="ECO:0007669"/>
    <property type="project" value="InterPro"/>
</dbReference>
<evidence type="ECO:0000313" key="2">
    <source>
        <dbReference type="EMBL" id="KAJ8950419.1"/>
    </source>
</evidence>
<name>A0AAV8YG71_9CUCU</name>
<dbReference type="GO" id="GO:0004497">
    <property type="term" value="F:monooxygenase activity"/>
    <property type="evidence" value="ECO:0007669"/>
    <property type="project" value="UniProtKB-KW"/>
</dbReference>
<dbReference type="GO" id="GO:0005506">
    <property type="term" value="F:iron ion binding"/>
    <property type="evidence" value="ECO:0007669"/>
    <property type="project" value="InterPro"/>
</dbReference>
<dbReference type="AlphaFoldDB" id="A0AAV8YG71"/>
<reference evidence="2" key="1">
    <citation type="journal article" date="2023" name="Insect Mol. Biol.">
        <title>Genome sequencing provides insights into the evolution of gene families encoding plant cell wall-degrading enzymes in longhorned beetles.</title>
        <authorList>
            <person name="Shin N.R."/>
            <person name="Okamura Y."/>
            <person name="Kirsch R."/>
            <person name="Pauchet Y."/>
        </authorList>
    </citation>
    <scope>NUCLEOTIDE SEQUENCE</scope>
    <source>
        <strain evidence="2">AMC_N1</strain>
    </source>
</reference>
<evidence type="ECO:0000313" key="3">
    <source>
        <dbReference type="Proteomes" id="UP001162162"/>
    </source>
</evidence>
<dbReference type="Gene3D" id="1.10.630.10">
    <property type="entry name" value="Cytochrome P450"/>
    <property type="match status" value="1"/>
</dbReference>
<keyword evidence="3" id="KW-1185">Reference proteome</keyword>
<dbReference type="GO" id="GO:0016705">
    <property type="term" value="F:oxidoreductase activity, acting on paired donors, with incorporation or reduction of molecular oxygen"/>
    <property type="evidence" value="ECO:0007669"/>
    <property type="project" value="InterPro"/>
</dbReference>
<keyword evidence="1" id="KW-0560">Oxidoreductase</keyword>
<dbReference type="Proteomes" id="UP001162162">
    <property type="component" value="Unassembled WGS sequence"/>
</dbReference>
<sequence>MSPPDIRSLIYLSVLDPGTALVILNLRLRLRFKVQEMCFISVPVEQIKLNQLTKPNKNCVGQKYIGQRYAILEIKAALCGVLRKFKLKPVDTPLSCRFKLELVLRTIHELKVKFVPRQ</sequence>
<organism evidence="2 3">
    <name type="scientific">Aromia moschata</name>
    <dbReference type="NCBI Taxonomy" id="1265417"/>
    <lineage>
        <taxon>Eukaryota</taxon>
        <taxon>Metazoa</taxon>
        <taxon>Ecdysozoa</taxon>
        <taxon>Arthropoda</taxon>
        <taxon>Hexapoda</taxon>
        <taxon>Insecta</taxon>
        <taxon>Pterygota</taxon>
        <taxon>Neoptera</taxon>
        <taxon>Endopterygota</taxon>
        <taxon>Coleoptera</taxon>
        <taxon>Polyphaga</taxon>
        <taxon>Cucujiformia</taxon>
        <taxon>Chrysomeloidea</taxon>
        <taxon>Cerambycidae</taxon>
        <taxon>Cerambycinae</taxon>
        <taxon>Callichromatini</taxon>
        <taxon>Aromia</taxon>
    </lineage>
</organism>
<accession>A0AAV8YG71</accession>
<keyword evidence="1" id="KW-0503">Monooxygenase</keyword>
<dbReference type="InterPro" id="IPR036396">
    <property type="entry name" value="Cyt_P450_sf"/>
</dbReference>
<protein>
    <submittedName>
        <fullName evidence="2">Uncharacterized protein</fullName>
    </submittedName>
</protein>